<gene>
    <name evidence="1" type="ORF">SAMN05421759_11142</name>
</gene>
<dbReference type="AlphaFoldDB" id="A0A1N7NYQ2"/>
<dbReference type="InterPro" id="IPR008930">
    <property type="entry name" value="Terpenoid_cyclase/PrenylTrfase"/>
</dbReference>
<dbReference type="STRING" id="633194.SAMN05421759_11142"/>
<organism evidence="1 2">
    <name type="scientific">Roseivivax lentus</name>
    <dbReference type="NCBI Taxonomy" id="633194"/>
    <lineage>
        <taxon>Bacteria</taxon>
        <taxon>Pseudomonadati</taxon>
        <taxon>Pseudomonadota</taxon>
        <taxon>Alphaproteobacteria</taxon>
        <taxon>Rhodobacterales</taxon>
        <taxon>Roseobacteraceae</taxon>
        <taxon>Roseivivax</taxon>
    </lineage>
</organism>
<sequence length="325" mass="33922">MTTLADLRTPREAVLAGTTALGALQRGEGNWSDFKVFNVPGIEWITGFVLLSLARQNSAPGWNAKGLPRARSFLHNSQRGNGGWGYHPTAPADADSTATCLRALLATGPADVATDKAADLLESWIEADGVATYPSGTRGIPTGSGYAKPSDCVTANVVLALHAAGRETGALVATLLRRGGGTEGWSSYWWEGHTYLQAIAVQALATAAPDNPAAREMIHRTARRIEEEQRPNGAWCIKDSNGNSRDSAFETAMALCCLAAAGLDNAARLAALVSFQGENGIWPNEAVMRVPALSAKAAAAHPPLASGQTGVFATAAALMGVQDMS</sequence>
<dbReference type="Proteomes" id="UP000186684">
    <property type="component" value="Unassembled WGS sequence"/>
</dbReference>
<keyword evidence="2" id="KW-1185">Reference proteome</keyword>
<protein>
    <recommendedName>
        <fullName evidence="3">Prenyltransferase and squalene oxidase repeat-containing protein</fullName>
    </recommendedName>
</protein>
<dbReference type="Gene3D" id="1.50.10.20">
    <property type="match status" value="2"/>
</dbReference>
<accession>A0A1N7NYQ2</accession>
<dbReference type="SUPFAM" id="SSF48239">
    <property type="entry name" value="Terpenoid cyclases/Protein prenyltransferases"/>
    <property type="match status" value="1"/>
</dbReference>
<evidence type="ECO:0000313" key="2">
    <source>
        <dbReference type="Proteomes" id="UP000186684"/>
    </source>
</evidence>
<dbReference type="RefSeq" id="WP_076449351.1">
    <property type="nucleotide sequence ID" value="NZ_FTOQ01000011.1"/>
</dbReference>
<dbReference type="CDD" id="cd00688">
    <property type="entry name" value="ISOPREN_C2_like"/>
    <property type="match status" value="1"/>
</dbReference>
<dbReference type="EMBL" id="FTOQ01000011">
    <property type="protein sequence ID" value="SIT03477.1"/>
    <property type="molecule type" value="Genomic_DNA"/>
</dbReference>
<evidence type="ECO:0000313" key="1">
    <source>
        <dbReference type="EMBL" id="SIT03477.1"/>
    </source>
</evidence>
<name>A0A1N7NYQ2_9RHOB</name>
<proteinExistence type="predicted"/>
<reference evidence="2" key="1">
    <citation type="submission" date="2017-01" db="EMBL/GenBank/DDBJ databases">
        <authorList>
            <person name="Varghese N."/>
            <person name="Submissions S."/>
        </authorList>
    </citation>
    <scope>NUCLEOTIDE SEQUENCE [LARGE SCALE GENOMIC DNA]</scope>
    <source>
        <strain evidence="2">DSM 29430</strain>
    </source>
</reference>
<evidence type="ECO:0008006" key="3">
    <source>
        <dbReference type="Google" id="ProtNLM"/>
    </source>
</evidence>